<dbReference type="SUPFAM" id="SSF46785">
    <property type="entry name" value="Winged helix' DNA-binding domain"/>
    <property type="match status" value="1"/>
</dbReference>
<dbReference type="InterPro" id="IPR028978">
    <property type="entry name" value="Chorismate_lyase_/UTRA_dom_sf"/>
</dbReference>
<dbReference type="CDD" id="cd07377">
    <property type="entry name" value="WHTH_GntR"/>
    <property type="match status" value="1"/>
</dbReference>
<evidence type="ECO:0000313" key="6">
    <source>
        <dbReference type="Proteomes" id="UP001596200"/>
    </source>
</evidence>
<sequence length="259" mass="28584">MPSHSRAATAPRIHEIASDLRSRIEAGEFPPGSKLPSTRELAEQYAISAQAIARVIALLKGDGLVEGRQGAGVFVRTWRPLVYRPQSEFRRKPPTVDIFTNILETEGRDGGQTIEVEICLPSEPVRQRLQLAEGERVAVRRRTSYVDGQEPFATDDSYVALDLVEGSEWMTEGSVERGTNQVLAELGFKLVEALDEIYVRMPKPGEAERLKLRAGTPIAELITTGHDCNGRPIQVTSCILPGDRHVVVYERTAPEEGGE</sequence>
<dbReference type="EMBL" id="JBHSPU010000001">
    <property type="protein sequence ID" value="MFC5911841.1"/>
    <property type="molecule type" value="Genomic_DNA"/>
</dbReference>
<dbReference type="Proteomes" id="UP001596200">
    <property type="component" value="Unassembled WGS sequence"/>
</dbReference>
<dbReference type="PANTHER" id="PTHR44846">
    <property type="entry name" value="MANNOSYL-D-GLYCERATE TRANSPORT/METABOLISM SYSTEM REPRESSOR MNGR-RELATED"/>
    <property type="match status" value="1"/>
</dbReference>
<accession>A0ABW1GEC6</accession>
<dbReference type="SMART" id="SM00866">
    <property type="entry name" value="UTRA"/>
    <property type="match status" value="1"/>
</dbReference>
<dbReference type="PROSITE" id="PS50949">
    <property type="entry name" value="HTH_GNTR"/>
    <property type="match status" value="1"/>
</dbReference>
<dbReference type="InterPro" id="IPR036388">
    <property type="entry name" value="WH-like_DNA-bd_sf"/>
</dbReference>
<keyword evidence="1" id="KW-0805">Transcription regulation</keyword>
<comment type="caution">
    <text evidence="5">The sequence shown here is derived from an EMBL/GenBank/DDBJ whole genome shotgun (WGS) entry which is preliminary data.</text>
</comment>
<protein>
    <submittedName>
        <fullName evidence="5">GntR family transcriptional regulator</fullName>
    </submittedName>
</protein>
<name>A0ABW1GEC6_9ACTN</name>
<dbReference type="SUPFAM" id="SSF64288">
    <property type="entry name" value="Chorismate lyase-like"/>
    <property type="match status" value="1"/>
</dbReference>
<dbReference type="InterPro" id="IPR036390">
    <property type="entry name" value="WH_DNA-bd_sf"/>
</dbReference>
<keyword evidence="3" id="KW-0804">Transcription</keyword>
<dbReference type="Pfam" id="PF00392">
    <property type="entry name" value="GntR"/>
    <property type="match status" value="1"/>
</dbReference>
<evidence type="ECO:0000256" key="2">
    <source>
        <dbReference type="ARBA" id="ARBA00023125"/>
    </source>
</evidence>
<dbReference type="PANTHER" id="PTHR44846:SF17">
    <property type="entry name" value="GNTR-FAMILY TRANSCRIPTIONAL REGULATOR"/>
    <property type="match status" value="1"/>
</dbReference>
<evidence type="ECO:0000313" key="5">
    <source>
        <dbReference type="EMBL" id="MFC5911841.1"/>
    </source>
</evidence>
<evidence type="ECO:0000259" key="4">
    <source>
        <dbReference type="PROSITE" id="PS50949"/>
    </source>
</evidence>
<dbReference type="Gene3D" id="3.40.1410.10">
    <property type="entry name" value="Chorismate lyase-like"/>
    <property type="match status" value="1"/>
</dbReference>
<dbReference type="Gene3D" id="1.10.10.10">
    <property type="entry name" value="Winged helix-like DNA-binding domain superfamily/Winged helix DNA-binding domain"/>
    <property type="match status" value="1"/>
</dbReference>
<evidence type="ECO:0000256" key="1">
    <source>
        <dbReference type="ARBA" id="ARBA00023015"/>
    </source>
</evidence>
<dbReference type="InterPro" id="IPR050679">
    <property type="entry name" value="Bact_HTH_transcr_reg"/>
</dbReference>
<gene>
    <name evidence="5" type="ORF">ACFP1B_00085</name>
</gene>
<reference evidence="6" key="1">
    <citation type="journal article" date="2019" name="Int. J. Syst. Evol. Microbiol.">
        <title>The Global Catalogue of Microorganisms (GCM) 10K type strain sequencing project: providing services to taxonomists for standard genome sequencing and annotation.</title>
        <authorList>
            <consortium name="The Broad Institute Genomics Platform"/>
            <consortium name="The Broad Institute Genome Sequencing Center for Infectious Disease"/>
            <person name="Wu L."/>
            <person name="Ma J."/>
        </authorList>
    </citation>
    <scope>NUCLEOTIDE SEQUENCE [LARGE SCALE GENOMIC DNA]</scope>
    <source>
        <strain evidence="6">JCM 4147</strain>
    </source>
</reference>
<proteinExistence type="predicted"/>
<keyword evidence="6" id="KW-1185">Reference proteome</keyword>
<dbReference type="RefSeq" id="WP_344509018.1">
    <property type="nucleotide sequence ID" value="NZ_BAAATU010000007.1"/>
</dbReference>
<organism evidence="5 6">
    <name type="scientific">Streptomyces pulveraceus</name>
    <dbReference type="NCBI Taxonomy" id="68258"/>
    <lineage>
        <taxon>Bacteria</taxon>
        <taxon>Bacillati</taxon>
        <taxon>Actinomycetota</taxon>
        <taxon>Actinomycetes</taxon>
        <taxon>Kitasatosporales</taxon>
        <taxon>Streptomycetaceae</taxon>
        <taxon>Streptomyces</taxon>
    </lineage>
</organism>
<evidence type="ECO:0000256" key="3">
    <source>
        <dbReference type="ARBA" id="ARBA00023163"/>
    </source>
</evidence>
<dbReference type="InterPro" id="IPR000524">
    <property type="entry name" value="Tscrpt_reg_HTH_GntR"/>
</dbReference>
<keyword evidence="2" id="KW-0238">DNA-binding</keyword>
<feature type="domain" description="HTH gntR-type" evidence="4">
    <location>
        <begin position="10"/>
        <end position="78"/>
    </location>
</feature>
<dbReference type="Pfam" id="PF07702">
    <property type="entry name" value="UTRA"/>
    <property type="match status" value="1"/>
</dbReference>
<dbReference type="InterPro" id="IPR011663">
    <property type="entry name" value="UTRA"/>
</dbReference>
<dbReference type="SMART" id="SM00345">
    <property type="entry name" value="HTH_GNTR"/>
    <property type="match status" value="1"/>
</dbReference>